<feature type="chain" id="PRO_5019388593" description="YtkA-like domain-containing protein" evidence="1">
    <location>
        <begin position="29"/>
        <end position="135"/>
    </location>
</feature>
<evidence type="ECO:0000313" key="4">
    <source>
        <dbReference type="Proteomes" id="UP000289200"/>
    </source>
</evidence>
<protein>
    <recommendedName>
        <fullName evidence="2">YtkA-like domain-containing protein</fullName>
    </recommendedName>
</protein>
<reference evidence="4" key="1">
    <citation type="submission" date="2018-10" db="EMBL/GenBank/DDBJ databases">
        <authorList>
            <person name="Peiro R."/>
            <person name="Begona"/>
            <person name="Cbmso G."/>
            <person name="Lopez M."/>
            <person name="Gonzalez S."/>
            <person name="Sacristan E."/>
            <person name="Castillo E."/>
        </authorList>
    </citation>
    <scope>NUCLEOTIDE SEQUENCE [LARGE SCALE GENOMIC DNA]</scope>
</reference>
<dbReference type="Proteomes" id="UP000289200">
    <property type="component" value="Unassembled WGS sequence"/>
</dbReference>
<evidence type="ECO:0000313" key="3">
    <source>
        <dbReference type="EMBL" id="VCU07287.1"/>
    </source>
</evidence>
<evidence type="ECO:0000259" key="2">
    <source>
        <dbReference type="Pfam" id="PF13115"/>
    </source>
</evidence>
<keyword evidence="1" id="KW-0732">Signal</keyword>
<dbReference type="EMBL" id="UWOC01000033">
    <property type="protein sequence ID" value="VCU07287.1"/>
    <property type="molecule type" value="Genomic_DNA"/>
</dbReference>
<dbReference type="Pfam" id="PF13115">
    <property type="entry name" value="YtkA"/>
    <property type="match status" value="1"/>
</dbReference>
<accession>A0A447CQ33</accession>
<feature type="signal peptide" evidence="1">
    <location>
        <begin position="1"/>
        <end position="28"/>
    </location>
</feature>
<sequence length="135" mass="14179">MVSNIRSAVFTFGLAAVLAVAAAAGARAGGSDYAFEPTAPEIKKGDDVVVTLRLVHKPTGKPVSDAVIFRTRIDMGPDGMADMVSPVEAVPSKEPGTYAFKTDLPMAGRYQFLLAAKVQGEPDTVQSKVILKATK</sequence>
<proteinExistence type="predicted"/>
<feature type="domain" description="YtkA-like" evidence="2">
    <location>
        <begin position="32"/>
        <end position="112"/>
    </location>
</feature>
<dbReference type="AlphaFoldDB" id="A0A447CQ33"/>
<organism evidence="3 4">
    <name type="scientific">Rhodoplanes serenus</name>
    <dbReference type="NCBI Taxonomy" id="200615"/>
    <lineage>
        <taxon>Bacteria</taxon>
        <taxon>Pseudomonadati</taxon>
        <taxon>Pseudomonadota</taxon>
        <taxon>Alphaproteobacteria</taxon>
        <taxon>Hyphomicrobiales</taxon>
        <taxon>Nitrobacteraceae</taxon>
        <taxon>Rhodoplanes</taxon>
    </lineage>
</organism>
<evidence type="ECO:0000256" key="1">
    <source>
        <dbReference type="SAM" id="SignalP"/>
    </source>
</evidence>
<keyword evidence="4" id="KW-1185">Reference proteome</keyword>
<comment type="caution">
    <text evidence="3">The sequence shown here is derived from an EMBL/GenBank/DDBJ whole genome shotgun (WGS) entry which is preliminary data.</text>
</comment>
<name>A0A447CQ33_9BRAD</name>
<gene>
    <name evidence="3" type="ORF">RHODGE_RHODGE_00572</name>
</gene>
<dbReference type="RefSeq" id="WP_129607712.1">
    <property type="nucleotide sequence ID" value="NZ_UWOC01000033.1"/>
</dbReference>
<dbReference type="InterPro" id="IPR032693">
    <property type="entry name" value="YtkA-like_dom"/>
</dbReference>
<dbReference type="OrthoDB" id="7644867at2"/>